<name>A0A9Q1J4S3_SYNKA</name>
<sequence length="98" mass="10366">MSIHAEDDLELSESASVKAARDRSDDSSNNNASATRSTVTDAPLVVTEDTCSSTLWLRRAEPIGLPDGLVVCPLGLGEAGRVFLGPENNSRGRQQSVP</sequence>
<organism evidence="2 3">
    <name type="scientific">Synaphobranchus kaupii</name>
    <name type="common">Kaup's arrowtooth eel</name>
    <dbReference type="NCBI Taxonomy" id="118154"/>
    <lineage>
        <taxon>Eukaryota</taxon>
        <taxon>Metazoa</taxon>
        <taxon>Chordata</taxon>
        <taxon>Craniata</taxon>
        <taxon>Vertebrata</taxon>
        <taxon>Euteleostomi</taxon>
        <taxon>Actinopterygii</taxon>
        <taxon>Neopterygii</taxon>
        <taxon>Teleostei</taxon>
        <taxon>Anguilliformes</taxon>
        <taxon>Synaphobranchidae</taxon>
        <taxon>Synaphobranchus</taxon>
    </lineage>
</organism>
<dbReference type="Proteomes" id="UP001152622">
    <property type="component" value="Chromosome 3"/>
</dbReference>
<dbReference type="EMBL" id="JAINUF010000003">
    <property type="protein sequence ID" value="KAJ8369540.1"/>
    <property type="molecule type" value="Genomic_DNA"/>
</dbReference>
<dbReference type="AlphaFoldDB" id="A0A9Q1J4S3"/>
<evidence type="ECO:0000256" key="1">
    <source>
        <dbReference type="SAM" id="MobiDB-lite"/>
    </source>
</evidence>
<evidence type="ECO:0000313" key="3">
    <source>
        <dbReference type="Proteomes" id="UP001152622"/>
    </source>
</evidence>
<feature type="compositionally biased region" description="Low complexity" evidence="1">
    <location>
        <begin position="27"/>
        <end position="40"/>
    </location>
</feature>
<protein>
    <submittedName>
        <fullName evidence="2">Uncharacterized protein</fullName>
    </submittedName>
</protein>
<evidence type="ECO:0000313" key="2">
    <source>
        <dbReference type="EMBL" id="KAJ8369540.1"/>
    </source>
</evidence>
<keyword evidence="3" id="KW-1185">Reference proteome</keyword>
<comment type="caution">
    <text evidence="2">The sequence shown here is derived from an EMBL/GenBank/DDBJ whole genome shotgun (WGS) entry which is preliminary data.</text>
</comment>
<reference evidence="2" key="1">
    <citation type="journal article" date="2023" name="Science">
        <title>Genome structures resolve the early diversification of teleost fishes.</title>
        <authorList>
            <person name="Parey E."/>
            <person name="Louis A."/>
            <person name="Montfort J."/>
            <person name="Bouchez O."/>
            <person name="Roques C."/>
            <person name="Iampietro C."/>
            <person name="Lluch J."/>
            <person name="Castinel A."/>
            <person name="Donnadieu C."/>
            <person name="Desvignes T."/>
            <person name="Floi Bucao C."/>
            <person name="Jouanno E."/>
            <person name="Wen M."/>
            <person name="Mejri S."/>
            <person name="Dirks R."/>
            <person name="Jansen H."/>
            <person name="Henkel C."/>
            <person name="Chen W.J."/>
            <person name="Zahm M."/>
            <person name="Cabau C."/>
            <person name="Klopp C."/>
            <person name="Thompson A.W."/>
            <person name="Robinson-Rechavi M."/>
            <person name="Braasch I."/>
            <person name="Lecointre G."/>
            <person name="Bobe J."/>
            <person name="Postlethwait J.H."/>
            <person name="Berthelot C."/>
            <person name="Roest Crollius H."/>
            <person name="Guiguen Y."/>
        </authorList>
    </citation>
    <scope>NUCLEOTIDE SEQUENCE</scope>
    <source>
        <strain evidence="2">WJC10195</strain>
    </source>
</reference>
<gene>
    <name evidence="2" type="ORF">SKAU_G00095680</name>
</gene>
<accession>A0A9Q1J4S3</accession>
<proteinExistence type="predicted"/>
<feature type="region of interest" description="Disordered" evidence="1">
    <location>
        <begin position="1"/>
        <end position="44"/>
    </location>
</feature>